<keyword evidence="1" id="KW-0472">Membrane</keyword>
<feature type="transmembrane region" description="Helical" evidence="1">
    <location>
        <begin position="130"/>
        <end position="153"/>
    </location>
</feature>
<keyword evidence="1" id="KW-0812">Transmembrane</keyword>
<organism evidence="2 3">
    <name type="scientific">Anaerofilum hominis</name>
    <dbReference type="NCBI Taxonomy" id="2763016"/>
    <lineage>
        <taxon>Bacteria</taxon>
        <taxon>Bacillati</taxon>
        <taxon>Bacillota</taxon>
        <taxon>Clostridia</taxon>
        <taxon>Eubacteriales</taxon>
        <taxon>Oscillospiraceae</taxon>
        <taxon>Anaerofilum</taxon>
    </lineage>
</organism>
<dbReference type="Proteomes" id="UP000659630">
    <property type="component" value="Unassembled WGS sequence"/>
</dbReference>
<evidence type="ECO:0000313" key="3">
    <source>
        <dbReference type="Proteomes" id="UP000659630"/>
    </source>
</evidence>
<dbReference type="AlphaFoldDB" id="A0A923I6W9"/>
<evidence type="ECO:0000256" key="1">
    <source>
        <dbReference type="SAM" id="Phobius"/>
    </source>
</evidence>
<evidence type="ECO:0000313" key="2">
    <source>
        <dbReference type="EMBL" id="MBC5580062.1"/>
    </source>
</evidence>
<protein>
    <submittedName>
        <fullName evidence="2">Uncharacterized protein</fullName>
    </submittedName>
</protein>
<comment type="caution">
    <text evidence="2">The sequence shown here is derived from an EMBL/GenBank/DDBJ whole genome shotgun (WGS) entry which is preliminary data.</text>
</comment>
<keyword evidence="1" id="KW-1133">Transmembrane helix</keyword>
<name>A0A923I6W9_9FIRM</name>
<sequence>MSKLLAEQKVLKKLGIEDFRHLTKDKVISMASMLDKMDPDVAKKAIEQFPNFSETMKEILHDYKESLDKAQEANAESVKSFYDSCDSIISSLQKELERTDQTFEERKHIIDKMMEINKMKGDKDSENKKFLAIMAFFGVAAVGIVGGVLSSALGGNTKIEMQDNNYLSE</sequence>
<gene>
    <name evidence="2" type="ORF">H8S23_00910</name>
</gene>
<accession>A0A923I6W9</accession>
<reference evidence="2" key="1">
    <citation type="submission" date="2020-08" db="EMBL/GenBank/DDBJ databases">
        <title>Genome public.</title>
        <authorList>
            <person name="Liu C."/>
            <person name="Sun Q."/>
        </authorList>
    </citation>
    <scope>NUCLEOTIDE SEQUENCE</scope>
    <source>
        <strain evidence="2">BX8</strain>
    </source>
</reference>
<dbReference type="RefSeq" id="WP_186886438.1">
    <property type="nucleotide sequence ID" value="NZ_JACONZ010000001.1"/>
</dbReference>
<proteinExistence type="predicted"/>
<dbReference type="EMBL" id="JACONZ010000001">
    <property type="protein sequence ID" value="MBC5580062.1"/>
    <property type="molecule type" value="Genomic_DNA"/>
</dbReference>
<keyword evidence="3" id="KW-1185">Reference proteome</keyword>